<gene>
    <name evidence="1" type="ORF">IAQ67_05050</name>
</gene>
<dbReference type="GO" id="GO:0016791">
    <property type="term" value="F:phosphatase activity"/>
    <property type="evidence" value="ECO:0007669"/>
    <property type="project" value="TreeGrafter"/>
</dbReference>
<dbReference type="NCBIfam" id="TIGR01484">
    <property type="entry name" value="HAD-SF-IIB"/>
    <property type="match status" value="1"/>
</dbReference>
<dbReference type="GO" id="GO:0000287">
    <property type="term" value="F:magnesium ion binding"/>
    <property type="evidence" value="ECO:0007669"/>
    <property type="project" value="TreeGrafter"/>
</dbReference>
<dbReference type="NCBIfam" id="TIGR00099">
    <property type="entry name" value="Cof-subfamily"/>
    <property type="match status" value="1"/>
</dbReference>
<dbReference type="AlphaFoldDB" id="A0A7H0YBH3"/>
<dbReference type="InterPro" id="IPR036412">
    <property type="entry name" value="HAD-like_sf"/>
</dbReference>
<evidence type="ECO:0000313" key="1">
    <source>
        <dbReference type="EMBL" id="QNR68431.1"/>
    </source>
</evidence>
<dbReference type="Gene3D" id="3.30.1240.10">
    <property type="match status" value="1"/>
</dbReference>
<name>A0A7H0YBH3_9BACL</name>
<dbReference type="InterPro" id="IPR006379">
    <property type="entry name" value="HAD-SF_hydro_IIB"/>
</dbReference>
<dbReference type="PANTHER" id="PTHR10000">
    <property type="entry name" value="PHOSPHOSERINE PHOSPHATASE"/>
    <property type="match status" value="1"/>
</dbReference>
<proteinExistence type="predicted"/>
<dbReference type="SUPFAM" id="SSF56784">
    <property type="entry name" value="HAD-like"/>
    <property type="match status" value="1"/>
</dbReference>
<keyword evidence="1" id="KW-0378">Hydrolase</keyword>
<evidence type="ECO:0000313" key="2">
    <source>
        <dbReference type="Proteomes" id="UP000516384"/>
    </source>
</evidence>
<protein>
    <submittedName>
        <fullName evidence="1">Cof-type HAD-IIB family hydrolase</fullName>
    </submittedName>
</protein>
<dbReference type="Pfam" id="PF08282">
    <property type="entry name" value="Hydrolase_3"/>
    <property type="match status" value="1"/>
</dbReference>
<organism evidence="1 2">
    <name type="scientific">Paenibacillus peoriae</name>
    <dbReference type="NCBI Taxonomy" id="59893"/>
    <lineage>
        <taxon>Bacteria</taxon>
        <taxon>Bacillati</taxon>
        <taxon>Bacillota</taxon>
        <taxon>Bacilli</taxon>
        <taxon>Bacillales</taxon>
        <taxon>Paenibacillaceae</taxon>
        <taxon>Paenibacillus</taxon>
    </lineage>
</organism>
<dbReference type="InterPro" id="IPR023214">
    <property type="entry name" value="HAD_sf"/>
</dbReference>
<accession>A0A7H0YBH3</accession>
<reference evidence="1 2" key="1">
    <citation type="submission" date="2020-09" db="EMBL/GenBank/DDBJ databases">
        <title>Characterization of Paenibacillus peoriae strain ZF390 with broad-spectrum antimicrobial activity as a potential biocontrol agent.</title>
        <authorList>
            <person name="Li L."/>
            <person name="Zhao Y."/>
            <person name="Li B."/>
            <person name="Xie X."/>
        </authorList>
    </citation>
    <scope>NUCLEOTIDE SEQUENCE [LARGE SCALE GENOMIC DNA]</scope>
    <source>
        <strain evidence="1 2">ZF390</strain>
    </source>
</reference>
<dbReference type="SFLD" id="SFLDS00003">
    <property type="entry name" value="Haloacid_Dehalogenase"/>
    <property type="match status" value="1"/>
</dbReference>
<dbReference type="RefSeq" id="WP_103049015.1">
    <property type="nucleotide sequence ID" value="NZ_CP061172.1"/>
</dbReference>
<dbReference type="InterPro" id="IPR000150">
    <property type="entry name" value="Cof"/>
</dbReference>
<dbReference type="Gene3D" id="3.40.50.1000">
    <property type="entry name" value="HAD superfamily/HAD-like"/>
    <property type="match status" value="1"/>
</dbReference>
<dbReference type="PANTHER" id="PTHR10000:SF25">
    <property type="entry name" value="PHOSPHATASE YKRA-RELATED"/>
    <property type="match status" value="1"/>
</dbReference>
<dbReference type="GO" id="GO:0005829">
    <property type="term" value="C:cytosol"/>
    <property type="evidence" value="ECO:0007669"/>
    <property type="project" value="TreeGrafter"/>
</dbReference>
<sequence length="281" mass="31136">MNKKIIFLDIDGTLVDDDGMIPESAKAACIEARKNGHLIYLCTGRSKAEIYDFIMEVGFDGIIGAGGGFVEIEGEMLYHHKVSDEDVKHMVDYFDEHDLDFYLESNGGLFASKNFLPHVERLIYGDVDNDPVAREKKEQRPHPFITGLTIGEDNLYRSDVNKACFLENKNVPFEQIKKEFAGKFEVIQCTVSAFGQDSGELMVPGIHKAVAIEKLIEHLGRSQEDTIAIGDGMNDAEMIEYCALGIAMGNAKPGLKAIADDITDAVDEDGLFHSFKKHGLI</sequence>
<dbReference type="SFLD" id="SFLDG01140">
    <property type="entry name" value="C2.B:_Phosphomannomutase_and_P"/>
    <property type="match status" value="1"/>
</dbReference>
<dbReference type="Proteomes" id="UP000516384">
    <property type="component" value="Chromosome"/>
</dbReference>
<dbReference type="EMBL" id="CP061172">
    <property type="protein sequence ID" value="QNR68431.1"/>
    <property type="molecule type" value="Genomic_DNA"/>
</dbReference>